<sequence length="67" mass="7308">MGRDKPPHKEAAQTEMDQYTTPTAAGFGVADGRLWDMAGFPPLTDMAVLLKAIQESREAVEFKVDGI</sequence>
<dbReference type="EMBL" id="JANPWB010000016">
    <property type="protein sequence ID" value="KAJ1082278.1"/>
    <property type="molecule type" value="Genomic_DNA"/>
</dbReference>
<protein>
    <submittedName>
        <fullName evidence="1">Uncharacterized protein</fullName>
    </submittedName>
</protein>
<reference evidence="1" key="1">
    <citation type="journal article" date="2022" name="bioRxiv">
        <title>Sequencing and chromosome-scale assembly of the giantPleurodeles waltlgenome.</title>
        <authorList>
            <person name="Brown T."/>
            <person name="Elewa A."/>
            <person name="Iarovenko S."/>
            <person name="Subramanian E."/>
            <person name="Araus A.J."/>
            <person name="Petzold A."/>
            <person name="Susuki M."/>
            <person name="Suzuki K.-i.T."/>
            <person name="Hayashi T."/>
            <person name="Toyoda A."/>
            <person name="Oliveira C."/>
            <person name="Osipova E."/>
            <person name="Leigh N.D."/>
            <person name="Simon A."/>
            <person name="Yun M.H."/>
        </authorList>
    </citation>
    <scope>NUCLEOTIDE SEQUENCE</scope>
    <source>
        <strain evidence="1">20211129_DDA</strain>
        <tissue evidence="1">Liver</tissue>
    </source>
</reference>
<organism evidence="1 2">
    <name type="scientific">Pleurodeles waltl</name>
    <name type="common">Iberian ribbed newt</name>
    <dbReference type="NCBI Taxonomy" id="8319"/>
    <lineage>
        <taxon>Eukaryota</taxon>
        <taxon>Metazoa</taxon>
        <taxon>Chordata</taxon>
        <taxon>Craniata</taxon>
        <taxon>Vertebrata</taxon>
        <taxon>Euteleostomi</taxon>
        <taxon>Amphibia</taxon>
        <taxon>Batrachia</taxon>
        <taxon>Caudata</taxon>
        <taxon>Salamandroidea</taxon>
        <taxon>Salamandridae</taxon>
        <taxon>Pleurodelinae</taxon>
        <taxon>Pleurodeles</taxon>
    </lineage>
</organism>
<accession>A0AAV7KZ01</accession>
<proteinExistence type="predicted"/>
<gene>
    <name evidence="1" type="ORF">NDU88_002446</name>
</gene>
<dbReference type="Proteomes" id="UP001066276">
    <property type="component" value="Chromosome 12"/>
</dbReference>
<comment type="caution">
    <text evidence="1">The sequence shown here is derived from an EMBL/GenBank/DDBJ whole genome shotgun (WGS) entry which is preliminary data.</text>
</comment>
<evidence type="ECO:0000313" key="1">
    <source>
        <dbReference type="EMBL" id="KAJ1082278.1"/>
    </source>
</evidence>
<name>A0AAV7KZ01_PLEWA</name>
<keyword evidence="2" id="KW-1185">Reference proteome</keyword>
<dbReference type="AlphaFoldDB" id="A0AAV7KZ01"/>
<evidence type="ECO:0000313" key="2">
    <source>
        <dbReference type="Proteomes" id="UP001066276"/>
    </source>
</evidence>